<reference evidence="6" key="2">
    <citation type="submission" date="2013-07" db="EMBL/GenBank/DDBJ databases">
        <authorList>
            <person name="Morais-Silva F.O."/>
            <person name="Rezende A.M."/>
            <person name="Pimentel C."/>
            <person name="Resende D.M."/>
            <person name="Santos C.I."/>
            <person name="Clemente C."/>
            <person name="de Oliveira L.M."/>
            <person name="da Silva S.M."/>
            <person name="Costa D.A."/>
            <person name="Varela-Raposo A."/>
            <person name="Horacio E.C.A."/>
            <person name="Matos M."/>
            <person name="Flores O."/>
            <person name="Ruiz J.C."/>
            <person name="Rodrigues-Pousada C."/>
        </authorList>
    </citation>
    <scope>NUCLEOTIDE SEQUENCE [LARGE SCALE GENOMIC DNA]</scope>
    <source>
        <strain evidence="6">ATCC 19364 / DSM 1382 / NCIMB 9332 / VKM B-1759</strain>
    </source>
</reference>
<dbReference type="Gene3D" id="6.10.340.10">
    <property type="match status" value="1"/>
</dbReference>
<sequence length="635" mass="71895">MNSSTAPAPQRLSRQMLMKVLLLGILIVSVATITCYVFVYMNSKTRTLSYLRLYMLERRLQESQAFIDASDRLAFFRDEYIKLYLSDIHFTDADFWRVYFVDKDGATRMKEEFFHERFDPQLGKVWGMSSFIGNNQPVDSMDFRRRLLLANILVNRYGPAWRSVGVLHASFPENALTIFSPADPWGLMARPDLPMNELGTIRATLQAVNPERKPVWTGLYYDETAGKWTITFELPVDHEGRHLINPSLDVPLEAIMHRLESNHPEGAYNFIVSKDGYLIAHPGELNNALKKKGQLSMDKLDNPDIVRMFHTIAGTPGARDQDVSIIEDVQGDNYLLVTPLVGPDWWFVTVYPKALISREANKTSQLVLLLGLSLFILYYLAVYFVVARHVKMPLRRLQRAVSLVAQGQYETVLHSPQLLPLEQQNEIGQFADMFLGMCKDVREVQSNLQHIVERRTKELEAAVAKLQALSLLDGLTGIHNRRSFDRDIATVFEEAKQGVESFFLMLLDVDNFKHYNDMYGHTAGDDVLRKVAEALAISIRKEDRVYRYGGEEFAILFNITDTAMAKDFCTRIVSAVQDLGITHDGSPHGVVTISAGLVEYDASFATATSMINAADTSLYDAKARGKNQVCISCHP</sequence>
<dbReference type="NCBIfam" id="TIGR00254">
    <property type="entry name" value="GGDEF"/>
    <property type="match status" value="1"/>
</dbReference>
<evidence type="ECO:0000256" key="1">
    <source>
        <dbReference type="ARBA" id="ARBA00012528"/>
    </source>
</evidence>
<reference evidence="5 6" key="1">
    <citation type="journal article" date="2013" name="J. Bacteriol.">
        <title>Roles of HynAB and Ech, the only two hydrogenases found in the model sulfate reducer Desulfovibrio gigas.</title>
        <authorList>
            <person name="Morais-Silva F.O."/>
            <person name="Santos C.I."/>
            <person name="Rodrigues R."/>
            <person name="Pereira I.A."/>
            <person name="Rodrigues-Pousada C."/>
        </authorList>
    </citation>
    <scope>NUCLEOTIDE SEQUENCE [LARGE SCALE GENOMIC DNA]</scope>
    <source>
        <strain evidence="6">ATCC 19364 / DSM 1382 / NCIMB 9332 / VKM B-1759</strain>
    </source>
</reference>
<dbReference type="PANTHER" id="PTHR45138">
    <property type="entry name" value="REGULATORY COMPONENTS OF SENSORY TRANSDUCTION SYSTEM"/>
    <property type="match status" value="1"/>
</dbReference>
<dbReference type="eggNOG" id="COG3706">
    <property type="taxonomic scope" value="Bacteria"/>
</dbReference>
<dbReference type="CDD" id="cd01949">
    <property type="entry name" value="GGDEF"/>
    <property type="match status" value="1"/>
</dbReference>
<dbReference type="SMART" id="SM00267">
    <property type="entry name" value="GGDEF"/>
    <property type="match status" value="1"/>
</dbReference>
<name>T2GCB1_MEGG1</name>
<keyword evidence="3" id="KW-1133">Transmembrane helix</keyword>
<dbReference type="GO" id="GO:0043709">
    <property type="term" value="P:cell adhesion involved in single-species biofilm formation"/>
    <property type="evidence" value="ECO:0007669"/>
    <property type="project" value="TreeGrafter"/>
</dbReference>
<evidence type="ECO:0000313" key="6">
    <source>
        <dbReference type="Proteomes" id="UP000016587"/>
    </source>
</evidence>
<gene>
    <name evidence="5" type="ORF">DGI_2180</name>
</gene>
<evidence type="ECO:0000256" key="3">
    <source>
        <dbReference type="SAM" id="Phobius"/>
    </source>
</evidence>
<dbReference type="STRING" id="1121448.DGI_2180"/>
<dbReference type="InterPro" id="IPR029787">
    <property type="entry name" value="Nucleotide_cyclase"/>
</dbReference>
<dbReference type="GO" id="GO:0005886">
    <property type="term" value="C:plasma membrane"/>
    <property type="evidence" value="ECO:0007669"/>
    <property type="project" value="TreeGrafter"/>
</dbReference>
<dbReference type="PROSITE" id="PS50887">
    <property type="entry name" value="GGDEF"/>
    <property type="match status" value="1"/>
</dbReference>
<dbReference type="KEGG" id="dgg:DGI_2180"/>
<dbReference type="InterPro" id="IPR050469">
    <property type="entry name" value="Diguanylate_Cyclase"/>
</dbReference>
<dbReference type="eggNOG" id="COG0840">
    <property type="taxonomic scope" value="Bacteria"/>
</dbReference>
<feature type="transmembrane region" description="Helical" evidence="3">
    <location>
        <begin position="20"/>
        <end position="41"/>
    </location>
</feature>
<accession>T2GCB1</accession>
<dbReference type="FunFam" id="3.30.70.270:FF:000001">
    <property type="entry name" value="Diguanylate cyclase domain protein"/>
    <property type="match status" value="1"/>
</dbReference>
<dbReference type="Pfam" id="PF00990">
    <property type="entry name" value="GGDEF"/>
    <property type="match status" value="1"/>
</dbReference>
<comment type="catalytic activity">
    <reaction evidence="2">
        <text>2 GTP = 3',3'-c-di-GMP + 2 diphosphate</text>
        <dbReference type="Rhea" id="RHEA:24898"/>
        <dbReference type="ChEBI" id="CHEBI:33019"/>
        <dbReference type="ChEBI" id="CHEBI:37565"/>
        <dbReference type="ChEBI" id="CHEBI:58805"/>
        <dbReference type="EC" id="2.7.7.65"/>
    </reaction>
</comment>
<evidence type="ECO:0000256" key="2">
    <source>
        <dbReference type="ARBA" id="ARBA00034247"/>
    </source>
</evidence>
<feature type="domain" description="GGDEF" evidence="4">
    <location>
        <begin position="500"/>
        <end position="634"/>
    </location>
</feature>
<dbReference type="HOGENOM" id="CLU_430715_0_0_7"/>
<dbReference type="GO" id="GO:1902201">
    <property type="term" value="P:negative regulation of bacterial-type flagellum-dependent cell motility"/>
    <property type="evidence" value="ECO:0007669"/>
    <property type="project" value="TreeGrafter"/>
</dbReference>
<dbReference type="GO" id="GO:0052621">
    <property type="term" value="F:diguanylate cyclase activity"/>
    <property type="evidence" value="ECO:0007669"/>
    <property type="project" value="UniProtKB-EC"/>
</dbReference>
<dbReference type="AlphaFoldDB" id="T2GCB1"/>
<dbReference type="SUPFAM" id="SSF55073">
    <property type="entry name" value="Nucleotide cyclase"/>
    <property type="match status" value="1"/>
</dbReference>
<dbReference type="EMBL" id="CP006585">
    <property type="protein sequence ID" value="AGW13938.1"/>
    <property type="molecule type" value="Genomic_DNA"/>
</dbReference>
<dbReference type="Gene3D" id="3.30.450.20">
    <property type="entry name" value="PAS domain"/>
    <property type="match status" value="2"/>
</dbReference>
<dbReference type="RefSeq" id="WP_021760871.1">
    <property type="nucleotide sequence ID" value="NC_022444.1"/>
</dbReference>
<dbReference type="EC" id="2.7.7.65" evidence="1"/>
<dbReference type="Gene3D" id="3.30.70.270">
    <property type="match status" value="1"/>
</dbReference>
<keyword evidence="3" id="KW-0472">Membrane</keyword>
<evidence type="ECO:0000313" key="5">
    <source>
        <dbReference type="EMBL" id="AGW13938.1"/>
    </source>
</evidence>
<dbReference type="Proteomes" id="UP000016587">
    <property type="component" value="Chromosome"/>
</dbReference>
<evidence type="ECO:0000259" key="4">
    <source>
        <dbReference type="PROSITE" id="PS50887"/>
    </source>
</evidence>
<organism evidence="5 6">
    <name type="scientific">Megalodesulfovibrio gigas (strain ATCC 19364 / DSM 1382 / NCIMB 9332 / VKM B-1759)</name>
    <name type="common">Desulfovibrio gigas</name>
    <dbReference type="NCBI Taxonomy" id="1121448"/>
    <lineage>
        <taxon>Bacteria</taxon>
        <taxon>Pseudomonadati</taxon>
        <taxon>Thermodesulfobacteriota</taxon>
        <taxon>Desulfovibrionia</taxon>
        <taxon>Desulfovibrionales</taxon>
        <taxon>Desulfovibrionaceae</taxon>
        <taxon>Megalodesulfovibrio</taxon>
    </lineage>
</organism>
<proteinExistence type="predicted"/>
<dbReference type="PATRIC" id="fig|1121448.10.peg.2133"/>
<keyword evidence="6" id="KW-1185">Reference proteome</keyword>
<protein>
    <recommendedName>
        <fullName evidence="1">diguanylate cyclase</fullName>
        <ecNumber evidence="1">2.7.7.65</ecNumber>
    </recommendedName>
</protein>
<dbReference type="OrthoDB" id="9812260at2"/>
<dbReference type="InterPro" id="IPR043128">
    <property type="entry name" value="Rev_trsase/Diguanyl_cyclase"/>
</dbReference>
<feature type="transmembrane region" description="Helical" evidence="3">
    <location>
        <begin position="366"/>
        <end position="386"/>
    </location>
</feature>
<keyword evidence="3" id="KW-0812">Transmembrane</keyword>
<dbReference type="PANTHER" id="PTHR45138:SF9">
    <property type="entry name" value="DIGUANYLATE CYCLASE DGCM-RELATED"/>
    <property type="match status" value="1"/>
</dbReference>
<dbReference type="InterPro" id="IPR000160">
    <property type="entry name" value="GGDEF_dom"/>
</dbReference>